<sequence>MLTPQQKQARVKCCCYFLDLCGKKPWTNIRILLKTESGFIFMTSRRVEAIFRICIALGPFFDAAKVFRPRTGKRALGPAPSPRAVLKAQTYRINASTFTYSRPGRGGGRRASVHVYLKQHPA</sequence>
<dbReference type="EMBL" id="BGZK01000698">
    <property type="protein sequence ID" value="GBP56687.1"/>
    <property type="molecule type" value="Genomic_DNA"/>
</dbReference>
<gene>
    <name evidence="1" type="ORF">EVAR_12366_1</name>
</gene>
<comment type="caution">
    <text evidence="1">The sequence shown here is derived from an EMBL/GenBank/DDBJ whole genome shotgun (WGS) entry which is preliminary data.</text>
</comment>
<dbReference type="Proteomes" id="UP000299102">
    <property type="component" value="Unassembled WGS sequence"/>
</dbReference>
<proteinExistence type="predicted"/>
<dbReference type="AlphaFoldDB" id="A0A4C1X323"/>
<keyword evidence="2" id="KW-1185">Reference proteome</keyword>
<protein>
    <submittedName>
        <fullName evidence="1">Uncharacterized protein</fullName>
    </submittedName>
</protein>
<reference evidence="1 2" key="1">
    <citation type="journal article" date="2019" name="Commun. Biol.">
        <title>The bagworm genome reveals a unique fibroin gene that provides high tensile strength.</title>
        <authorList>
            <person name="Kono N."/>
            <person name="Nakamura H."/>
            <person name="Ohtoshi R."/>
            <person name="Tomita M."/>
            <person name="Numata K."/>
            <person name="Arakawa K."/>
        </authorList>
    </citation>
    <scope>NUCLEOTIDE SEQUENCE [LARGE SCALE GENOMIC DNA]</scope>
</reference>
<evidence type="ECO:0000313" key="1">
    <source>
        <dbReference type="EMBL" id="GBP56687.1"/>
    </source>
</evidence>
<evidence type="ECO:0000313" key="2">
    <source>
        <dbReference type="Proteomes" id="UP000299102"/>
    </source>
</evidence>
<name>A0A4C1X323_EUMVA</name>
<accession>A0A4C1X323</accession>
<organism evidence="1 2">
    <name type="scientific">Eumeta variegata</name>
    <name type="common">Bagworm moth</name>
    <name type="synonym">Eumeta japonica</name>
    <dbReference type="NCBI Taxonomy" id="151549"/>
    <lineage>
        <taxon>Eukaryota</taxon>
        <taxon>Metazoa</taxon>
        <taxon>Ecdysozoa</taxon>
        <taxon>Arthropoda</taxon>
        <taxon>Hexapoda</taxon>
        <taxon>Insecta</taxon>
        <taxon>Pterygota</taxon>
        <taxon>Neoptera</taxon>
        <taxon>Endopterygota</taxon>
        <taxon>Lepidoptera</taxon>
        <taxon>Glossata</taxon>
        <taxon>Ditrysia</taxon>
        <taxon>Tineoidea</taxon>
        <taxon>Psychidae</taxon>
        <taxon>Oiketicinae</taxon>
        <taxon>Eumeta</taxon>
    </lineage>
</organism>